<dbReference type="InterPro" id="IPR011059">
    <property type="entry name" value="Metal-dep_hydrolase_composite"/>
</dbReference>
<dbReference type="RefSeq" id="WP_244805225.1">
    <property type="nucleotide sequence ID" value="NZ_JALIEA010000017.1"/>
</dbReference>
<dbReference type="Gene3D" id="3.20.20.140">
    <property type="entry name" value="Metal-dependent hydrolases"/>
    <property type="match status" value="1"/>
</dbReference>
<dbReference type="InterPro" id="IPR006680">
    <property type="entry name" value="Amidohydro-rel"/>
</dbReference>
<dbReference type="Pfam" id="PF01979">
    <property type="entry name" value="Amidohydro_1"/>
    <property type="match status" value="1"/>
</dbReference>
<accession>A0A9X2B2V1</accession>
<dbReference type="PANTHER" id="PTHR43794:SF11">
    <property type="entry name" value="AMIDOHYDROLASE-RELATED DOMAIN-CONTAINING PROTEIN"/>
    <property type="match status" value="1"/>
</dbReference>
<keyword evidence="5" id="KW-1185">Reference proteome</keyword>
<evidence type="ECO:0000259" key="3">
    <source>
        <dbReference type="Pfam" id="PF01979"/>
    </source>
</evidence>
<feature type="domain" description="Amidohydrolase-related" evidence="3">
    <location>
        <begin position="89"/>
        <end position="416"/>
    </location>
</feature>
<dbReference type="GO" id="GO:0016810">
    <property type="term" value="F:hydrolase activity, acting on carbon-nitrogen (but not peptide) bonds"/>
    <property type="evidence" value="ECO:0007669"/>
    <property type="project" value="InterPro"/>
</dbReference>
<keyword evidence="1" id="KW-0378">Hydrolase</keyword>
<evidence type="ECO:0000313" key="4">
    <source>
        <dbReference type="EMBL" id="MCJ7859499.1"/>
    </source>
</evidence>
<sequence length="469" mass="48876">MPTVEPTAEPTTEQATDRTAATAGLSERLRNLPDAYVLLPEYTWTEDDVFARDRAVVVGSGRFRWTGAAADLPDGYADLPTVDLAGHALTPGLVDCHQHLAQTLGRPYAFGEPSEIFKRVWVPLEGALTEDELAVSARLGLVDAMLGGFTTVADAGARVDHDLGILADEAEETGVRLVLGRICHDRGPGAGDGDRAVADAGEHLARFTGDRVRGSVAVATPEMAEPATLTRLAGLCREAGAVFQTHVNEHLAGVERTLLATGRRPLGVMEDAGAVGPWLLAAHATLLTPQEKLLLARSGAAWSYNPVASAWKGNVIADALSLLALGARTGLGTDGTRADGFRLMDAAETAQRFASAVEVGDPVAGGGTAWLRAATSAGADAVGLGDVTGTVGAGYRADFLVLDLATPDFIRPVDLAWELVRLGHRDQIRAVATDGAARVVDGVPLCLDHAALLDDAARASSDACQRAGL</sequence>
<dbReference type="AlphaFoldDB" id="A0A9X2B2V1"/>
<name>A0A9X2B2V1_9CORY</name>
<proteinExistence type="predicted"/>
<gene>
    <name evidence="4" type="ORF">MUN33_12380</name>
</gene>
<evidence type="ECO:0000256" key="2">
    <source>
        <dbReference type="SAM" id="MobiDB-lite"/>
    </source>
</evidence>
<dbReference type="InterPro" id="IPR050287">
    <property type="entry name" value="MTA/SAH_deaminase"/>
</dbReference>
<dbReference type="SUPFAM" id="SSF51338">
    <property type="entry name" value="Composite domain of metallo-dependent hydrolases"/>
    <property type="match status" value="1"/>
</dbReference>
<organism evidence="4 5">
    <name type="scientific">Corynebacterium kalidii</name>
    <dbReference type="NCBI Taxonomy" id="2931982"/>
    <lineage>
        <taxon>Bacteria</taxon>
        <taxon>Bacillati</taxon>
        <taxon>Actinomycetota</taxon>
        <taxon>Actinomycetes</taxon>
        <taxon>Mycobacteriales</taxon>
        <taxon>Corynebacteriaceae</taxon>
        <taxon>Corynebacterium</taxon>
    </lineage>
</organism>
<feature type="region of interest" description="Disordered" evidence="2">
    <location>
        <begin position="1"/>
        <end position="20"/>
    </location>
</feature>
<dbReference type="SUPFAM" id="SSF51556">
    <property type="entry name" value="Metallo-dependent hydrolases"/>
    <property type="match status" value="1"/>
</dbReference>
<dbReference type="PANTHER" id="PTHR43794">
    <property type="entry name" value="AMINOHYDROLASE SSNA-RELATED"/>
    <property type="match status" value="1"/>
</dbReference>
<dbReference type="EMBL" id="JALIEA010000017">
    <property type="protein sequence ID" value="MCJ7859499.1"/>
    <property type="molecule type" value="Genomic_DNA"/>
</dbReference>
<dbReference type="Proteomes" id="UP001139207">
    <property type="component" value="Unassembled WGS sequence"/>
</dbReference>
<reference evidence="4" key="1">
    <citation type="submission" date="2022-04" db="EMBL/GenBank/DDBJ databases">
        <title>Corynebacterium kalidii LD5P10.</title>
        <authorList>
            <person name="Sun J.Q."/>
        </authorList>
    </citation>
    <scope>NUCLEOTIDE SEQUENCE</scope>
    <source>
        <strain evidence="4">LD5P10</strain>
    </source>
</reference>
<evidence type="ECO:0000256" key="1">
    <source>
        <dbReference type="ARBA" id="ARBA00022801"/>
    </source>
</evidence>
<dbReference type="Gene3D" id="2.30.40.10">
    <property type="entry name" value="Urease, subunit C, domain 1"/>
    <property type="match status" value="1"/>
</dbReference>
<protein>
    <submittedName>
        <fullName evidence="4">Amidohydrolase family protein</fullName>
    </submittedName>
</protein>
<evidence type="ECO:0000313" key="5">
    <source>
        <dbReference type="Proteomes" id="UP001139207"/>
    </source>
</evidence>
<dbReference type="InterPro" id="IPR032466">
    <property type="entry name" value="Metal_Hydrolase"/>
</dbReference>
<comment type="caution">
    <text evidence="4">The sequence shown here is derived from an EMBL/GenBank/DDBJ whole genome shotgun (WGS) entry which is preliminary data.</text>
</comment>
<feature type="compositionally biased region" description="Low complexity" evidence="2">
    <location>
        <begin position="1"/>
        <end position="14"/>
    </location>
</feature>